<reference evidence="1 2" key="1">
    <citation type="submission" date="2021-07" db="EMBL/GenBank/DDBJ databases">
        <authorList>
            <consortium name="Genoscope - CEA"/>
            <person name="William W."/>
        </authorList>
    </citation>
    <scope>NUCLEOTIDE SEQUENCE [LARGE SCALE GENOMIC DNA]</scope>
</reference>
<dbReference type="EMBL" id="LS974625">
    <property type="protein sequence ID" value="CAG7865374.1"/>
    <property type="molecule type" value="Genomic_DNA"/>
</dbReference>
<accession>A0A8D9CZT6</accession>
<dbReference type="Gramene" id="A09p58410.2_BraZ1">
    <property type="protein sequence ID" value="A09p58410.2_BraZ1.CDS"/>
    <property type="gene ID" value="A09g58410.2_BraZ1"/>
</dbReference>
<sequence length="49" mass="5380">MEAVLNFTGIVEIEFTGAMKLRSYILYPVNTVCCGRDEDGARRGSILLG</sequence>
<evidence type="ECO:0000313" key="2">
    <source>
        <dbReference type="Proteomes" id="UP000694005"/>
    </source>
</evidence>
<organism evidence="1 2">
    <name type="scientific">Brassica campestris</name>
    <name type="common">Field mustard</name>
    <dbReference type="NCBI Taxonomy" id="3711"/>
    <lineage>
        <taxon>Eukaryota</taxon>
        <taxon>Viridiplantae</taxon>
        <taxon>Streptophyta</taxon>
        <taxon>Embryophyta</taxon>
        <taxon>Tracheophyta</taxon>
        <taxon>Spermatophyta</taxon>
        <taxon>Magnoliopsida</taxon>
        <taxon>eudicotyledons</taxon>
        <taxon>Gunneridae</taxon>
        <taxon>Pentapetalae</taxon>
        <taxon>rosids</taxon>
        <taxon>malvids</taxon>
        <taxon>Brassicales</taxon>
        <taxon>Brassicaceae</taxon>
        <taxon>Brassiceae</taxon>
        <taxon>Brassica</taxon>
    </lineage>
</organism>
<dbReference type="AlphaFoldDB" id="A0A8D9CZT6"/>
<dbReference type="Proteomes" id="UP000694005">
    <property type="component" value="Chromosome A09"/>
</dbReference>
<proteinExistence type="predicted"/>
<evidence type="ECO:0000313" key="1">
    <source>
        <dbReference type="EMBL" id="CAG7865374.1"/>
    </source>
</evidence>
<protein>
    <submittedName>
        <fullName evidence="1">Uncharacterized protein</fullName>
    </submittedName>
</protein>
<gene>
    <name evidence="1" type="ORF">BRAPAZ1V2_A09P58410.2</name>
</gene>
<name>A0A8D9CZT6_BRACM</name>